<keyword evidence="1 2" id="KW-0732">Signal</keyword>
<evidence type="ECO:0000259" key="3">
    <source>
        <dbReference type="Pfam" id="PF12849"/>
    </source>
</evidence>
<dbReference type="InterPro" id="IPR024370">
    <property type="entry name" value="PBP_domain"/>
</dbReference>
<evidence type="ECO:0000313" key="5">
    <source>
        <dbReference type="Proteomes" id="UP000295484"/>
    </source>
</evidence>
<dbReference type="InterPro" id="IPR036737">
    <property type="entry name" value="OmpA-like_sf"/>
</dbReference>
<evidence type="ECO:0000256" key="1">
    <source>
        <dbReference type="ARBA" id="ARBA00022729"/>
    </source>
</evidence>
<name>A0A4R8G953_9RHOB</name>
<dbReference type="SUPFAM" id="SSF103088">
    <property type="entry name" value="OmpA-like"/>
    <property type="match status" value="1"/>
</dbReference>
<dbReference type="Gene3D" id="3.40.190.10">
    <property type="entry name" value="Periplasmic binding protein-like II"/>
    <property type="match status" value="2"/>
</dbReference>
<organism evidence="4 5">
    <name type="scientific">Rhodovulum visakhapatnamense</name>
    <dbReference type="NCBI Taxonomy" id="364297"/>
    <lineage>
        <taxon>Bacteria</taxon>
        <taxon>Pseudomonadati</taxon>
        <taxon>Pseudomonadota</taxon>
        <taxon>Alphaproteobacteria</taxon>
        <taxon>Rhodobacterales</taxon>
        <taxon>Paracoccaceae</taxon>
        <taxon>Rhodovulum</taxon>
    </lineage>
</organism>
<dbReference type="Gene3D" id="3.30.1330.60">
    <property type="entry name" value="OmpA-like domain"/>
    <property type="match status" value="1"/>
</dbReference>
<dbReference type="PANTHER" id="PTHR30570:SF1">
    <property type="entry name" value="PHOSPHATE-BINDING PROTEIN PSTS"/>
    <property type="match status" value="1"/>
</dbReference>
<dbReference type="AlphaFoldDB" id="A0A4R8G953"/>
<gene>
    <name evidence="4" type="ORF">EV657_104203</name>
</gene>
<evidence type="ECO:0000313" key="4">
    <source>
        <dbReference type="EMBL" id="TDX32006.1"/>
    </source>
</evidence>
<dbReference type="RefSeq" id="WP_134077362.1">
    <property type="nucleotide sequence ID" value="NZ_SOEB01000004.1"/>
</dbReference>
<dbReference type="Pfam" id="PF12849">
    <property type="entry name" value="PBP_like_2"/>
    <property type="match status" value="1"/>
</dbReference>
<evidence type="ECO:0000256" key="2">
    <source>
        <dbReference type="SAM" id="SignalP"/>
    </source>
</evidence>
<feature type="domain" description="PBP" evidence="3">
    <location>
        <begin position="135"/>
        <end position="349"/>
    </location>
</feature>
<feature type="signal peptide" evidence="2">
    <location>
        <begin position="1"/>
        <end position="23"/>
    </location>
</feature>
<reference evidence="4 5" key="1">
    <citation type="submission" date="2019-03" db="EMBL/GenBank/DDBJ databases">
        <title>Genomic Encyclopedia of Type Strains, Phase IV (KMG-IV): sequencing the most valuable type-strain genomes for metagenomic binning, comparative biology and taxonomic classification.</title>
        <authorList>
            <person name="Goeker M."/>
        </authorList>
    </citation>
    <scope>NUCLEOTIDE SEQUENCE [LARGE SCALE GENOMIC DNA]</scope>
    <source>
        <strain evidence="4 5">JA181</strain>
    </source>
</reference>
<dbReference type="SUPFAM" id="SSF53850">
    <property type="entry name" value="Periplasmic binding protein-like II"/>
    <property type="match status" value="1"/>
</dbReference>
<feature type="chain" id="PRO_5020506219" evidence="2">
    <location>
        <begin position="24"/>
        <end position="526"/>
    </location>
</feature>
<accession>A0A4R8G953</accession>
<comment type="caution">
    <text evidence="4">The sequence shown here is derived from an EMBL/GenBank/DDBJ whole genome shotgun (WGS) entry which is preliminary data.</text>
</comment>
<dbReference type="Proteomes" id="UP000295484">
    <property type="component" value="Unassembled WGS sequence"/>
</dbReference>
<proteinExistence type="predicted"/>
<protein>
    <submittedName>
        <fullName evidence="4">Phosphate ABC transporter substrate-binding protein (PhoT family)</fullName>
    </submittedName>
</protein>
<dbReference type="InterPro" id="IPR050811">
    <property type="entry name" value="Phosphate_ABC_transporter"/>
</dbReference>
<dbReference type="PANTHER" id="PTHR30570">
    <property type="entry name" value="PERIPLASMIC PHOSPHATE BINDING COMPONENT OF PHOSPHATE ABC TRANSPORTER"/>
    <property type="match status" value="1"/>
</dbReference>
<sequence length="526" mass="54198">MRCLPGILLCAALCLPVARPALAGDVTLMSRDGAVEIGGHLLDFDGGTYRLDTIYGPLAVNADAVTCKGAACPGAEARVARFALSGTPALGAVAMPALIEGFAAARGMTVERAADGRRGLFRLRDPDDGTLRAEIALTTGSTGEGFADLLTGGADIAMADRAILPEEVAHGREAGLGDLSASHRRRLIALDAIVPVVAPDPRMGDPGRGLTLETLRGLLTGEIVDWSRIGGAEAPVTPHLPRPGAGLGRTPEARLLEGQAPGSSARQHADAAAVSGAVAADPMGVGLTRLSALGGAVQVPLAAGCGTRLLASRQGIKTGDYPFVVPLFLYLGAPQLPSLAGAFLDYLATPAAQIAMRRAGFADLMREEIPLARQGDRLALAIAEAAPGSGLAELQRMMSVLRGAVRLTETVRPGPETDEALSQSGIEALARALEAGTFDGHTLILAGFADGGDGPDADRALARKDAEAVRDALRAAATAADFGRVRLEVVAFGALLPLACTGGLPEDRLPEAMAHRLNRRVEIWLR</sequence>
<dbReference type="EMBL" id="SOEB01000004">
    <property type="protein sequence ID" value="TDX32006.1"/>
    <property type="molecule type" value="Genomic_DNA"/>
</dbReference>